<dbReference type="Proteomes" id="UP000287224">
    <property type="component" value="Unassembled WGS sequence"/>
</dbReference>
<dbReference type="Gene3D" id="3.40.50.2000">
    <property type="entry name" value="Glycogen Phosphorylase B"/>
    <property type="match status" value="2"/>
</dbReference>
<gene>
    <name evidence="3" type="ORF">KDAU_01090</name>
</gene>
<dbReference type="GO" id="GO:0009103">
    <property type="term" value="P:lipopolysaccharide biosynthetic process"/>
    <property type="evidence" value="ECO:0007669"/>
    <property type="project" value="TreeGrafter"/>
</dbReference>
<feature type="domain" description="Glycosyl transferase family 1" evidence="2">
    <location>
        <begin position="67"/>
        <end position="216"/>
    </location>
</feature>
<dbReference type="CDD" id="cd03801">
    <property type="entry name" value="GT4_PimA-like"/>
    <property type="match status" value="1"/>
</dbReference>
<dbReference type="SUPFAM" id="SSF53756">
    <property type="entry name" value="UDP-Glycosyltransferase/glycogen phosphorylase"/>
    <property type="match status" value="1"/>
</dbReference>
<reference evidence="4" key="1">
    <citation type="submission" date="2018-12" db="EMBL/GenBank/DDBJ databases">
        <title>Tengunoibacter tsumagoiensis gen. nov., sp. nov., Dictyobacter kobayashii sp. nov., D. alpinus sp. nov., and D. joshuensis sp. nov. and description of Dictyobacteraceae fam. nov. within the order Ktedonobacterales isolated from Tengu-no-mugimeshi.</title>
        <authorList>
            <person name="Wang C.M."/>
            <person name="Zheng Y."/>
            <person name="Sakai Y."/>
            <person name="Toyoda A."/>
            <person name="Minakuchi Y."/>
            <person name="Abe K."/>
            <person name="Yokota A."/>
            <person name="Yabe S."/>
        </authorList>
    </citation>
    <scope>NUCLEOTIDE SEQUENCE [LARGE SCALE GENOMIC DNA]</scope>
    <source>
        <strain evidence="4">S-27</strain>
    </source>
</reference>
<evidence type="ECO:0000256" key="1">
    <source>
        <dbReference type="ARBA" id="ARBA00022679"/>
    </source>
</evidence>
<evidence type="ECO:0000313" key="3">
    <source>
        <dbReference type="EMBL" id="GCE02780.1"/>
    </source>
</evidence>
<dbReference type="PANTHER" id="PTHR46401">
    <property type="entry name" value="GLYCOSYLTRANSFERASE WBBK-RELATED"/>
    <property type="match status" value="1"/>
</dbReference>
<dbReference type="AlphaFoldDB" id="A0A401Z7C9"/>
<name>A0A401Z7C9_9CHLR</name>
<protein>
    <recommendedName>
        <fullName evidence="2">Glycosyl transferase family 1 domain-containing protein</fullName>
    </recommendedName>
</protein>
<keyword evidence="1" id="KW-0808">Transferase</keyword>
<dbReference type="EMBL" id="BIFQ01000001">
    <property type="protein sequence ID" value="GCE02780.1"/>
    <property type="molecule type" value="Genomic_DNA"/>
</dbReference>
<dbReference type="InterPro" id="IPR001296">
    <property type="entry name" value="Glyco_trans_1"/>
</dbReference>
<dbReference type="GO" id="GO:0016757">
    <property type="term" value="F:glycosyltransferase activity"/>
    <property type="evidence" value="ECO:0007669"/>
    <property type="project" value="InterPro"/>
</dbReference>
<organism evidence="3 4">
    <name type="scientific">Dictyobacter aurantiacus</name>
    <dbReference type="NCBI Taxonomy" id="1936993"/>
    <lineage>
        <taxon>Bacteria</taxon>
        <taxon>Bacillati</taxon>
        <taxon>Chloroflexota</taxon>
        <taxon>Ktedonobacteria</taxon>
        <taxon>Ktedonobacterales</taxon>
        <taxon>Dictyobacteraceae</taxon>
        <taxon>Dictyobacter</taxon>
    </lineage>
</organism>
<sequence length="246" mass="27619">MRTRLRDTQWKVIRPLLANAERLVGVSSFEANYFRNVLQLPEKQFTVIPNGFSVSDQPSPTEKKAIEPGLIVSVGRLERYKGHHHLIQALPRVRETHPDAHLLILGAGPYETTLRKLTQQLGMTEHVTIRAIPANSRQEMMSQLSQAALVTLYSEYESQGIAIMEALALQRPVLVANTSALQEFAEKKLVRSVALNSTPEELAAAIVRQLDDPLIPEQLDLPTWDDCAKSLNMLYHTATRQTSNCF</sequence>
<dbReference type="PANTHER" id="PTHR46401:SF2">
    <property type="entry name" value="GLYCOSYLTRANSFERASE WBBK-RELATED"/>
    <property type="match status" value="1"/>
</dbReference>
<evidence type="ECO:0000259" key="2">
    <source>
        <dbReference type="Pfam" id="PF00534"/>
    </source>
</evidence>
<proteinExistence type="predicted"/>
<evidence type="ECO:0000313" key="4">
    <source>
        <dbReference type="Proteomes" id="UP000287224"/>
    </source>
</evidence>
<accession>A0A401Z7C9</accession>
<comment type="caution">
    <text evidence="3">The sequence shown here is derived from an EMBL/GenBank/DDBJ whole genome shotgun (WGS) entry which is preliminary data.</text>
</comment>
<dbReference type="Pfam" id="PF00534">
    <property type="entry name" value="Glycos_transf_1"/>
    <property type="match status" value="1"/>
</dbReference>
<keyword evidence="4" id="KW-1185">Reference proteome</keyword>